<dbReference type="GO" id="GO:0020037">
    <property type="term" value="F:heme binding"/>
    <property type="evidence" value="ECO:0007669"/>
    <property type="project" value="InterPro"/>
</dbReference>
<comment type="caution">
    <text evidence="2">The sequence shown here is derived from an EMBL/GenBank/DDBJ whole genome shotgun (WGS) entry which is preliminary data.</text>
</comment>
<sequence>MSNMAFGIWSRWCNTSDEKPTNLMEMITSLVAVFAVILFLWNLKSWRKIVPPLPPGPRGLPIIGYLPFLGTHLRVYGPIYKLWLGNKLCVVVSSPSLAKELVRDQDIIFANRDLITVISDGNDTAYIPYGPEWRKL</sequence>
<dbReference type="InterPro" id="IPR001128">
    <property type="entry name" value="Cyt_P450"/>
</dbReference>
<dbReference type="Proteomes" id="UP001168877">
    <property type="component" value="Unassembled WGS sequence"/>
</dbReference>
<keyword evidence="1" id="KW-1133">Transmembrane helix</keyword>
<accession>A0AA39VJD4</accession>
<dbReference type="Gene3D" id="1.10.630.10">
    <property type="entry name" value="Cytochrome P450"/>
    <property type="match status" value="1"/>
</dbReference>
<dbReference type="EMBL" id="JAUESC010000382">
    <property type="protein sequence ID" value="KAK0587649.1"/>
    <property type="molecule type" value="Genomic_DNA"/>
</dbReference>
<gene>
    <name evidence="2" type="ORF">LWI29_026356</name>
</gene>
<keyword evidence="1" id="KW-0812">Transmembrane</keyword>
<keyword evidence="1" id="KW-0472">Membrane</keyword>
<dbReference type="SUPFAM" id="SSF48264">
    <property type="entry name" value="Cytochrome P450"/>
    <property type="match status" value="1"/>
</dbReference>
<dbReference type="InterPro" id="IPR036396">
    <property type="entry name" value="Cyt_P450_sf"/>
</dbReference>
<feature type="transmembrane region" description="Helical" evidence="1">
    <location>
        <begin position="26"/>
        <end position="43"/>
    </location>
</feature>
<name>A0AA39VJD4_ACESA</name>
<organism evidence="2 3">
    <name type="scientific">Acer saccharum</name>
    <name type="common">Sugar maple</name>
    <dbReference type="NCBI Taxonomy" id="4024"/>
    <lineage>
        <taxon>Eukaryota</taxon>
        <taxon>Viridiplantae</taxon>
        <taxon>Streptophyta</taxon>
        <taxon>Embryophyta</taxon>
        <taxon>Tracheophyta</taxon>
        <taxon>Spermatophyta</taxon>
        <taxon>Magnoliopsida</taxon>
        <taxon>eudicotyledons</taxon>
        <taxon>Gunneridae</taxon>
        <taxon>Pentapetalae</taxon>
        <taxon>rosids</taxon>
        <taxon>malvids</taxon>
        <taxon>Sapindales</taxon>
        <taxon>Sapindaceae</taxon>
        <taxon>Hippocastanoideae</taxon>
        <taxon>Acereae</taxon>
        <taxon>Acer</taxon>
    </lineage>
</organism>
<dbReference type="PANTHER" id="PTHR47951">
    <property type="entry name" value="OS08G0547900 PROTEIN"/>
    <property type="match status" value="1"/>
</dbReference>
<dbReference type="PANTHER" id="PTHR47951:SF7">
    <property type="entry name" value="FLAVONOID 3',5'-HYDROXYLASE-LIKE ISOFORM X1"/>
    <property type="match status" value="1"/>
</dbReference>
<protein>
    <recommendedName>
        <fullName evidence="4">Cytochrome P450</fullName>
    </recommendedName>
</protein>
<dbReference type="GO" id="GO:0005506">
    <property type="term" value="F:iron ion binding"/>
    <property type="evidence" value="ECO:0007669"/>
    <property type="project" value="InterPro"/>
</dbReference>
<proteinExistence type="predicted"/>
<dbReference type="Pfam" id="PF00067">
    <property type="entry name" value="p450"/>
    <property type="match status" value="1"/>
</dbReference>
<keyword evidence="3" id="KW-1185">Reference proteome</keyword>
<evidence type="ECO:0008006" key="4">
    <source>
        <dbReference type="Google" id="ProtNLM"/>
    </source>
</evidence>
<evidence type="ECO:0000313" key="2">
    <source>
        <dbReference type="EMBL" id="KAK0587649.1"/>
    </source>
</evidence>
<dbReference type="AlphaFoldDB" id="A0AA39VJD4"/>
<dbReference type="GO" id="GO:0016705">
    <property type="term" value="F:oxidoreductase activity, acting on paired donors, with incorporation or reduction of molecular oxygen"/>
    <property type="evidence" value="ECO:0007669"/>
    <property type="project" value="InterPro"/>
</dbReference>
<evidence type="ECO:0000256" key="1">
    <source>
        <dbReference type="SAM" id="Phobius"/>
    </source>
</evidence>
<reference evidence="2" key="1">
    <citation type="journal article" date="2022" name="Plant J.">
        <title>Strategies of tolerance reflected in two North American maple genomes.</title>
        <authorList>
            <person name="McEvoy S.L."/>
            <person name="Sezen U.U."/>
            <person name="Trouern-Trend A."/>
            <person name="McMahon S.M."/>
            <person name="Schaberg P.G."/>
            <person name="Yang J."/>
            <person name="Wegrzyn J.L."/>
            <person name="Swenson N.G."/>
        </authorList>
    </citation>
    <scope>NUCLEOTIDE SEQUENCE</scope>
    <source>
        <strain evidence="2">NS2018</strain>
    </source>
</reference>
<evidence type="ECO:0000313" key="3">
    <source>
        <dbReference type="Proteomes" id="UP001168877"/>
    </source>
</evidence>
<reference evidence="2" key="2">
    <citation type="submission" date="2023-06" db="EMBL/GenBank/DDBJ databases">
        <authorList>
            <person name="Swenson N.G."/>
            <person name="Wegrzyn J.L."/>
            <person name="Mcevoy S.L."/>
        </authorList>
    </citation>
    <scope>NUCLEOTIDE SEQUENCE</scope>
    <source>
        <strain evidence="2">NS2018</strain>
        <tissue evidence="2">Leaf</tissue>
    </source>
</reference>
<dbReference type="GO" id="GO:0004497">
    <property type="term" value="F:monooxygenase activity"/>
    <property type="evidence" value="ECO:0007669"/>
    <property type="project" value="InterPro"/>
</dbReference>